<keyword evidence="3 8" id="KW-0694">RNA-binding</keyword>
<evidence type="ECO:0000256" key="8">
    <source>
        <dbReference type="HAMAP-Rule" id="MF_01309"/>
    </source>
</evidence>
<comment type="similarity">
    <text evidence="1 8">Belongs to the universal ribosomal protein uS3 family.</text>
</comment>
<dbReference type="GO" id="GO:0003735">
    <property type="term" value="F:structural constituent of ribosome"/>
    <property type="evidence" value="ECO:0007669"/>
    <property type="project" value="InterPro"/>
</dbReference>
<reference evidence="11" key="1">
    <citation type="submission" date="2017-09" db="EMBL/GenBank/DDBJ databases">
        <title>Depth-based differentiation of microbial function through sediment-hosted aquifers and enrichment of novel symbionts in the deep terrestrial subsurface.</title>
        <authorList>
            <person name="Probst A.J."/>
            <person name="Ladd B."/>
            <person name="Jarett J.K."/>
            <person name="Geller-Mcgrath D.E."/>
            <person name="Sieber C.M.K."/>
            <person name="Emerson J.B."/>
            <person name="Anantharaman K."/>
            <person name="Thomas B.C."/>
            <person name="Malmstrom R."/>
            <person name="Stieglmeier M."/>
            <person name="Klingl A."/>
            <person name="Woyke T."/>
            <person name="Ryan C.M."/>
            <person name="Banfield J.F."/>
        </authorList>
    </citation>
    <scope>NUCLEOTIDE SEQUENCE [LARGE SCALE GENOMIC DNA]</scope>
</reference>
<dbReference type="PANTHER" id="PTHR11760">
    <property type="entry name" value="30S/40S RIBOSOMAL PROTEIN S3"/>
    <property type="match status" value="1"/>
</dbReference>
<organism evidence="10 11">
    <name type="scientific">bacterium (Candidatus Gribaldobacteria) CG10_big_fil_rev_8_21_14_0_10_41_12</name>
    <dbReference type="NCBI Taxonomy" id="2014277"/>
    <lineage>
        <taxon>Bacteria</taxon>
        <taxon>Candidatus Gribaldobacteria</taxon>
    </lineage>
</organism>
<evidence type="ECO:0000256" key="3">
    <source>
        <dbReference type="ARBA" id="ARBA00022884"/>
    </source>
</evidence>
<dbReference type="Pfam" id="PF07650">
    <property type="entry name" value="KH_2"/>
    <property type="match status" value="1"/>
</dbReference>
<dbReference type="CDD" id="cd02412">
    <property type="entry name" value="KH-II_30S_S3"/>
    <property type="match status" value="1"/>
</dbReference>
<dbReference type="PANTHER" id="PTHR11760:SF19">
    <property type="entry name" value="SMALL RIBOSOMAL SUBUNIT PROTEIN US3C"/>
    <property type="match status" value="1"/>
</dbReference>
<dbReference type="SUPFAM" id="SSF54814">
    <property type="entry name" value="Prokaryotic type KH domain (KH-domain type II)"/>
    <property type="match status" value="1"/>
</dbReference>
<dbReference type="InterPro" id="IPR004044">
    <property type="entry name" value="KH_dom_type_2"/>
</dbReference>
<dbReference type="AlphaFoldDB" id="A0A2H0UYC9"/>
<dbReference type="GO" id="GO:0006412">
    <property type="term" value="P:translation"/>
    <property type="evidence" value="ECO:0007669"/>
    <property type="project" value="UniProtKB-UniRule"/>
</dbReference>
<evidence type="ECO:0000313" key="11">
    <source>
        <dbReference type="Proteomes" id="UP000228906"/>
    </source>
</evidence>
<dbReference type="EMBL" id="PFAV01000003">
    <property type="protein sequence ID" value="PIR91825.1"/>
    <property type="molecule type" value="Genomic_DNA"/>
</dbReference>
<evidence type="ECO:0000256" key="1">
    <source>
        <dbReference type="ARBA" id="ARBA00010761"/>
    </source>
</evidence>
<dbReference type="GO" id="GO:0022627">
    <property type="term" value="C:cytosolic small ribosomal subunit"/>
    <property type="evidence" value="ECO:0007669"/>
    <property type="project" value="TreeGrafter"/>
</dbReference>
<evidence type="ECO:0000256" key="5">
    <source>
        <dbReference type="ARBA" id="ARBA00023274"/>
    </source>
</evidence>
<gene>
    <name evidence="8" type="primary">rpsC</name>
    <name evidence="10" type="ORF">COU03_00180</name>
</gene>
<evidence type="ECO:0000256" key="6">
    <source>
        <dbReference type="ARBA" id="ARBA00024998"/>
    </source>
</evidence>
<dbReference type="PROSITE" id="PS50823">
    <property type="entry name" value="KH_TYPE_2"/>
    <property type="match status" value="1"/>
</dbReference>
<dbReference type="SUPFAM" id="SSF54821">
    <property type="entry name" value="Ribosomal protein S3 C-terminal domain"/>
    <property type="match status" value="1"/>
</dbReference>
<protein>
    <recommendedName>
        <fullName evidence="7 8">Small ribosomal subunit protein uS3</fullName>
    </recommendedName>
</protein>
<dbReference type="GO" id="GO:0003729">
    <property type="term" value="F:mRNA binding"/>
    <property type="evidence" value="ECO:0007669"/>
    <property type="project" value="UniProtKB-UniRule"/>
</dbReference>
<evidence type="ECO:0000256" key="2">
    <source>
        <dbReference type="ARBA" id="ARBA00022730"/>
    </source>
</evidence>
<evidence type="ECO:0000313" key="10">
    <source>
        <dbReference type="EMBL" id="PIR91825.1"/>
    </source>
</evidence>
<dbReference type="InterPro" id="IPR057258">
    <property type="entry name" value="Ribosomal_uS3"/>
</dbReference>
<comment type="function">
    <text evidence="6 8">Binds the lower part of the 30S subunit head. Binds mRNA in the 70S ribosome, positioning it for translation.</text>
</comment>
<dbReference type="Proteomes" id="UP000228906">
    <property type="component" value="Unassembled WGS sequence"/>
</dbReference>
<feature type="domain" description="KH type-2" evidence="9">
    <location>
        <begin position="38"/>
        <end position="117"/>
    </location>
</feature>
<proteinExistence type="inferred from homology"/>
<dbReference type="InterPro" id="IPR001351">
    <property type="entry name" value="Ribosomal_uS3_C"/>
</dbReference>
<dbReference type="InterPro" id="IPR005704">
    <property type="entry name" value="Ribosomal_uS3_bac-typ"/>
</dbReference>
<comment type="caution">
    <text evidence="10">The sequence shown here is derived from an EMBL/GenBank/DDBJ whole genome shotgun (WGS) entry which is preliminary data.</text>
</comment>
<keyword evidence="5 8" id="KW-0687">Ribonucleoprotein</keyword>
<dbReference type="Gene3D" id="3.30.1140.32">
    <property type="entry name" value="Ribosomal protein S3, C-terminal domain"/>
    <property type="match status" value="1"/>
</dbReference>
<dbReference type="Pfam" id="PF00189">
    <property type="entry name" value="Ribosomal_S3_C"/>
    <property type="match status" value="1"/>
</dbReference>
<comment type="subunit">
    <text evidence="8">Part of the 30S ribosomal subunit. Forms a tight complex with proteins S10 and S14.</text>
</comment>
<dbReference type="GO" id="GO:0019843">
    <property type="term" value="F:rRNA binding"/>
    <property type="evidence" value="ECO:0007669"/>
    <property type="project" value="UniProtKB-UniRule"/>
</dbReference>
<dbReference type="Gene3D" id="3.30.300.20">
    <property type="match status" value="1"/>
</dbReference>
<dbReference type="InterPro" id="IPR009019">
    <property type="entry name" value="KH_sf_prok-type"/>
</dbReference>
<dbReference type="InterPro" id="IPR015946">
    <property type="entry name" value="KH_dom-like_a/b"/>
</dbReference>
<dbReference type="NCBIfam" id="TIGR01009">
    <property type="entry name" value="rpsC_bact"/>
    <property type="match status" value="1"/>
</dbReference>
<dbReference type="HAMAP" id="MF_01309_B">
    <property type="entry name" value="Ribosomal_uS3_B"/>
    <property type="match status" value="1"/>
</dbReference>
<dbReference type="FunFam" id="3.30.300.20:FF:000001">
    <property type="entry name" value="30S ribosomal protein S3"/>
    <property type="match status" value="1"/>
</dbReference>
<sequence>MSHKVHPKILKIREIKDWLSRGFYEKNFRQNLQEDYLLRTFLGKKLSQASVESLEIERGRSTLKIIIKTARPALVIGRGGQEVEKLKQGLDKILYDIRPASHSQERLAIKIEILEVRNPWDSAPLVGQWMAGQIEKRVPFRRVMKMALGKLKEQKGVQGARLEVSGRLNGAEISRTEWLLEGKMPRQNLRAIIDYSLQEARCAYGTIGIKVWIYRGEKF</sequence>
<evidence type="ECO:0000256" key="7">
    <source>
        <dbReference type="ARBA" id="ARBA00035257"/>
    </source>
</evidence>
<keyword evidence="4 8" id="KW-0689">Ribosomal protein</keyword>
<accession>A0A2H0UYC9</accession>
<keyword evidence="2 8" id="KW-0699">rRNA-binding</keyword>
<dbReference type="InterPro" id="IPR036419">
    <property type="entry name" value="Ribosomal_S3_C_sf"/>
</dbReference>
<evidence type="ECO:0000259" key="9">
    <source>
        <dbReference type="PROSITE" id="PS50823"/>
    </source>
</evidence>
<evidence type="ECO:0000256" key="4">
    <source>
        <dbReference type="ARBA" id="ARBA00022980"/>
    </source>
</evidence>
<dbReference type="PROSITE" id="PS50084">
    <property type="entry name" value="KH_TYPE_1"/>
    <property type="match status" value="1"/>
</dbReference>
<name>A0A2H0UYC9_9BACT</name>